<dbReference type="InterPro" id="IPR013216">
    <property type="entry name" value="Methyltransf_11"/>
</dbReference>
<dbReference type="RefSeq" id="WP_161316479.1">
    <property type="nucleotide sequence ID" value="NZ_WTUW01000009.1"/>
</dbReference>
<reference evidence="2 3" key="1">
    <citation type="submission" date="2019-12" db="EMBL/GenBank/DDBJ databases">
        <title>Snethiella sp. nov. sp. isolated from sea sand.</title>
        <authorList>
            <person name="Kim J."/>
            <person name="Jeong S.E."/>
            <person name="Jung H.S."/>
            <person name="Jeon C.O."/>
        </authorList>
    </citation>
    <scope>NUCLEOTIDE SEQUENCE [LARGE SCALE GENOMIC DNA]</scope>
    <source>
        <strain evidence="2 3">DP05</strain>
    </source>
</reference>
<name>A0A6L8WBN7_9PROT</name>
<dbReference type="GO" id="GO:0008757">
    <property type="term" value="F:S-adenosylmethionine-dependent methyltransferase activity"/>
    <property type="evidence" value="ECO:0007669"/>
    <property type="project" value="InterPro"/>
</dbReference>
<dbReference type="PANTHER" id="PTHR43591">
    <property type="entry name" value="METHYLTRANSFERASE"/>
    <property type="match status" value="1"/>
</dbReference>
<dbReference type="Pfam" id="PF01022">
    <property type="entry name" value="HTH_5"/>
    <property type="match status" value="1"/>
</dbReference>
<comment type="caution">
    <text evidence="2">The sequence shown here is derived from an EMBL/GenBank/DDBJ whole genome shotgun (WGS) entry which is preliminary data.</text>
</comment>
<dbReference type="InterPro" id="IPR036388">
    <property type="entry name" value="WH-like_DNA-bd_sf"/>
</dbReference>
<evidence type="ECO:0000313" key="3">
    <source>
        <dbReference type="Proteomes" id="UP000476030"/>
    </source>
</evidence>
<dbReference type="SUPFAM" id="SSF46785">
    <property type="entry name" value="Winged helix' DNA-binding domain"/>
    <property type="match status" value="1"/>
</dbReference>
<accession>A0A6L8WBN7</accession>
<dbReference type="CDD" id="cd00090">
    <property type="entry name" value="HTH_ARSR"/>
    <property type="match status" value="1"/>
</dbReference>
<dbReference type="NCBIfam" id="NF033788">
    <property type="entry name" value="HTH_metalloreg"/>
    <property type="match status" value="1"/>
</dbReference>
<evidence type="ECO:0000313" key="2">
    <source>
        <dbReference type="EMBL" id="MZR31890.1"/>
    </source>
</evidence>
<dbReference type="CDD" id="cd02440">
    <property type="entry name" value="AdoMet_MTases"/>
    <property type="match status" value="1"/>
</dbReference>
<sequence>MENLLQGLRAAGEETRLRLLVLCGHSELTVSELTQILGQSQPRVSRHLKLLCDAGLLDRYQEGSWVYYRLSAKNSASLLARTLVDLVPEADPIVSRDLDRLESVKKARTVAAEEYFRENAAHWNEIRSLHVPEEAVEEALLTLTNGHKIVDFLDIGTGTGRMLELFGPKVTHAIGVDTSREMLSFARTAIEDAGLRNCQVRLADMYNLPFTNQSQDAIIIHQVLHYIEDPAVAIGEAARLLRSGGLLAIVDFAPHNLESLRTEHAHRHMGFDEESILKYCAAAELEPKDFKVLKGDPLTVNIWTAVSVTAAQSKGTIAL</sequence>
<dbReference type="Gene3D" id="3.40.50.150">
    <property type="entry name" value="Vaccinia Virus protein VP39"/>
    <property type="match status" value="1"/>
</dbReference>
<protein>
    <submittedName>
        <fullName evidence="2">Metalloregulator ArsR/SmtB family transcription factor</fullName>
    </submittedName>
</protein>
<dbReference type="AlphaFoldDB" id="A0A6L8WBN7"/>
<dbReference type="EMBL" id="WTUW01000009">
    <property type="protein sequence ID" value="MZR31890.1"/>
    <property type="molecule type" value="Genomic_DNA"/>
</dbReference>
<dbReference type="InterPro" id="IPR001845">
    <property type="entry name" value="HTH_ArsR_DNA-bd_dom"/>
</dbReference>
<dbReference type="SMART" id="SM00418">
    <property type="entry name" value="HTH_ARSR"/>
    <property type="match status" value="1"/>
</dbReference>
<dbReference type="Pfam" id="PF08241">
    <property type="entry name" value="Methyltransf_11"/>
    <property type="match status" value="1"/>
</dbReference>
<dbReference type="InterPro" id="IPR036390">
    <property type="entry name" value="WH_DNA-bd_sf"/>
</dbReference>
<dbReference type="PRINTS" id="PR00778">
    <property type="entry name" value="HTHARSR"/>
</dbReference>
<gene>
    <name evidence="2" type="ORF">GQE98_14730</name>
</gene>
<dbReference type="InterPro" id="IPR011991">
    <property type="entry name" value="ArsR-like_HTH"/>
</dbReference>
<dbReference type="SUPFAM" id="SSF53335">
    <property type="entry name" value="S-adenosyl-L-methionine-dependent methyltransferases"/>
    <property type="match status" value="1"/>
</dbReference>
<dbReference type="InterPro" id="IPR029063">
    <property type="entry name" value="SAM-dependent_MTases_sf"/>
</dbReference>
<evidence type="ECO:0000259" key="1">
    <source>
        <dbReference type="PROSITE" id="PS50987"/>
    </source>
</evidence>
<dbReference type="GO" id="GO:0003700">
    <property type="term" value="F:DNA-binding transcription factor activity"/>
    <property type="evidence" value="ECO:0007669"/>
    <property type="project" value="InterPro"/>
</dbReference>
<proteinExistence type="predicted"/>
<keyword evidence="3" id="KW-1185">Reference proteome</keyword>
<organism evidence="2 3">
    <name type="scientific">Sneathiella litorea</name>
    <dbReference type="NCBI Taxonomy" id="2606216"/>
    <lineage>
        <taxon>Bacteria</taxon>
        <taxon>Pseudomonadati</taxon>
        <taxon>Pseudomonadota</taxon>
        <taxon>Alphaproteobacteria</taxon>
        <taxon>Sneathiellales</taxon>
        <taxon>Sneathiellaceae</taxon>
        <taxon>Sneathiella</taxon>
    </lineage>
</organism>
<dbReference type="Gene3D" id="1.10.10.10">
    <property type="entry name" value="Winged helix-like DNA-binding domain superfamily/Winged helix DNA-binding domain"/>
    <property type="match status" value="1"/>
</dbReference>
<dbReference type="PROSITE" id="PS50987">
    <property type="entry name" value="HTH_ARSR_2"/>
    <property type="match status" value="1"/>
</dbReference>
<dbReference type="Proteomes" id="UP000476030">
    <property type="component" value="Unassembled WGS sequence"/>
</dbReference>
<feature type="domain" description="HTH arsR-type" evidence="1">
    <location>
        <begin position="1"/>
        <end position="90"/>
    </location>
</feature>